<evidence type="ECO:0000256" key="1">
    <source>
        <dbReference type="SAM" id="MobiDB-lite"/>
    </source>
</evidence>
<proteinExistence type="predicted"/>
<name>A0A0A8YB88_ARUDO</name>
<dbReference type="EMBL" id="GBRH01274639">
    <property type="protein sequence ID" value="JAD23256.1"/>
    <property type="molecule type" value="Transcribed_RNA"/>
</dbReference>
<reference evidence="2" key="1">
    <citation type="submission" date="2014-09" db="EMBL/GenBank/DDBJ databases">
        <authorList>
            <person name="Magalhaes I.L.F."/>
            <person name="Oliveira U."/>
            <person name="Santos F.R."/>
            <person name="Vidigal T.H.D.A."/>
            <person name="Brescovit A.D."/>
            <person name="Santos A.J."/>
        </authorList>
    </citation>
    <scope>NUCLEOTIDE SEQUENCE</scope>
    <source>
        <tissue evidence="2">Shoot tissue taken approximately 20 cm above the soil surface</tissue>
    </source>
</reference>
<sequence>MAPRTADQQGNTRIQLSKPSSPTRRNQGRLLA</sequence>
<organism evidence="2">
    <name type="scientific">Arundo donax</name>
    <name type="common">Giant reed</name>
    <name type="synonym">Donax arundinaceus</name>
    <dbReference type="NCBI Taxonomy" id="35708"/>
    <lineage>
        <taxon>Eukaryota</taxon>
        <taxon>Viridiplantae</taxon>
        <taxon>Streptophyta</taxon>
        <taxon>Embryophyta</taxon>
        <taxon>Tracheophyta</taxon>
        <taxon>Spermatophyta</taxon>
        <taxon>Magnoliopsida</taxon>
        <taxon>Liliopsida</taxon>
        <taxon>Poales</taxon>
        <taxon>Poaceae</taxon>
        <taxon>PACMAD clade</taxon>
        <taxon>Arundinoideae</taxon>
        <taxon>Arundineae</taxon>
        <taxon>Arundo</taxon>
    </lineage>
</organism>
<protein>
    <submittedName>
        <fullName evidence="2">Uncharacterized protein</fullName>
    </submittedName>
</protein>
<evidence type="ECO:0000313" key="2">
    <source>
        <dbReference type="EMBL" id="JAD23256.1"/>
    </source>
</evidence>
<feature type="compositionally biased region" description="Polar residues" evidence="1">
    <location>
        <begin position="1"/>
        <end position="25"/>
    </location>
</feature>
<reference evidence="2" key="2">
    <citation type="journal article" date="2015" name="Data Brief">
        <title>Shoot transcriptome of the giant reed, Arundo donax.</title>
        <authorList>
            <person name="Barrero R.A."/>
            <person name="Guerrero F.D."/>
            <person name="Moolhuijzen P."/>
            <person name="Goolsby J.A."/>
            <person name="Tidwell J."/>
            <person name="Bellgard S.E."/>
            <person name="Bellgard M.I."/>
        </authorList>
    </citation>
    <scope>NUCLEOTIDE SEQUENCE</scope>
    <source>
        <tissue evidence="2">Shoot tissue taken approximately 20 cm above the soil surface</tissue>
    </source>
</reference>
<dbReference type="AlphaFoldDB" id="A0A0A8YB88"/>
<accession>A0A0A8YB88</accession>
<feature type="region of interest" description="Disordered" evidence="1">
    <location>
        <begin position="1"/>
        <end position="32"/>
    </location>
</feature>